<dbReference type="AlphaFoldDB" id="A0A6I4SW91"/>
<evidence type="ECO:0000313" key="2">
    <source>
        <dbReference type="EMBL" id="MXO60113.1"/>
    </source>
</evidence>
<protein>
    <submittedName>
        <fullName evidence="2">DUF1003 domain-containing protein</fullName>
    </submittedName>
</protein>
<feature type="transmembrane region" description="Helical" evidence="1">
    <location>
        <begin position="61"/>
        <end position="83"/>
    </location>
</feature>
<dbReference type="Pfam" id="PF06210">
    <property type="entry name" value="DUF1003"/>
    <property type="match status" value="1"/>
</dbReference>
<proteinExistence type="predicted"/>
<dbReference type="RefSeq" id="WP_328598218.1">
    <property type="nucleotide sequence ID" value="NZ_WTYM01000044.1"/>
</dbReference>
<dbReference type="PANTHER" id="PTHR41386:SF1">
    <property type="entry name" value="MEMBRANE PROTEIN"/>
    <property type="match status" value="1"/>
</dbReference>
<dbReference type="PANTHER" id="PTHR41386">
    <property type="entry name" value="INTEGRAL MEMBRANE PROTEIN-RELATED"/>
    <property type="match status" value="1"/>
</dbReference>
<dbReference type="Proteomes" id="UP000433652">
    <property type="component" value="Unassembled WGS sequence"/>
</dbReference>
<evidence type="ECO:0000313" key="3">
    <source>
        <dbReference type="Proteomes" id="UP000433652"/>
    </source>
</evidence>
<keyword evidence="1" id="KW-0472">Membrane</keyword>
<feature type="transmembrane region" description="Helical" evidence="1">
    <location>
        <begin position="103"/>
        <end position="122"/>
    </location>
</feature>
<keyword evidence="1" id="KW-1133">Transmembrane helix</keyword>
<name>A0A6I4SW91_9SPHN</name>
<comment type="caution">
    <text evidence="2">The sequence shown here is derived from an EMBL/GenBank/DDBJ whole genome shotgun (WGS) entry which is preliminary data.</text>
</comment>
<gene>
    <name evidence="2" type="ORF">GRI89_11245</name>
</gene>
<organism evidence="2 3">
    <name type="scientific">Croceibacterium salegens</name>
    <dbReference type="NCBI Taxonomy" id="1737568"/>
    <lineage>
        <taxon>Bacteria</taxon>
        <taxon>Pseudomonadati</taxon>
        <taxon>Pseudomonadota</taxon>
        <taxon>Alphaproteobacteria</taxon>
        <taxon>Sphingomonadales</taxon>
        <taxon>Erythrobacteraceae</taxon>
        <taxon>Croceibacterium</taxon>
    </lineage>
</organism>
<evidence type="ECO:0000256" key="1">
    <source>
        <dbReference type="SAM" id="Phobius"/>
    </source>
</evidence>
<reference evidence="2 3" key="1">
    <citation type="submission" date="2019-12" db="EMBL/GenBank/DDBJ databases">
        <title>Genomic-based taxomic classification of the family Erythrobacteraceae.</title>
        <authorList>
            <person name="Xu L."/>
        </authorList>
    </citation>
    <scope>NUCLEOTIDE SEQUENCE [LARGE SCALE GENOMIC DNA]</scope>
    <source>
        <strain evidence="2 3">MCCC 1K01500</strain>
    </source>
</reference>
<dbReference type="EMBL" id="WTYM01000044">
    <property type="protein sequence ID" value="MXO60113.1"/>
    <property type="molecule type" value="Genomic_DNA"/>
</dbReference>
<dbReference type="InterPro" id="IPR010406">
    <property type="entry name" value="DUF1003"/>
</dbReference>
<keyword evidence="3" id="KW-1185">Reference proteome</keyword>
<keyword evidence="1" id="KW-0812">Transmembrane</keyword>
<sequence>MTETAELERLAKDLLGRSLEELDREEQDVLARVAAGTYIGIDADEAAQLHATLGERLADRVAAVGGSWGFIAAFGIVLLSWMLLNSGAVTAFGIPAFDKYPYIFLNLMLSMLAAIQAPIIMMSQNRQAAKDRVAARHDYEVNLRTQLEILRLSRRVDRFAHLFLQSAKLDEEGSVELDKLERRIARNGGKDDPLT</sequence>
<accession>A0A6I4SW91</accession>